<name>A0A4Q7J5P7_9PSEU</name>
<dbReference type="Gene3D" id="3.40.50.11190">
    <property type="match status" value="1"/>
</dbReference>
<gene>
    <name evidence="1" type="ORF">EWH70_20725</name>
</gene>
<dbReference type="Proteomes" id="UP000292003">
    <property type="component" value="Unassembled WGS sequence"/>
</dbReference>
<dbReference type="EMBL" id="SFCC01000010">
    <property type="protein sequence ID" value="RZQ62022.1"/>
    <property type="molecule type" value="Genomic_DNA"/>
</dbReference>
<proteinExistence type="predicted"/>
<sequence length="323" mass="33487">MRLLLRADSSAEIGAGHIARVVAFAEHAVARGWTVSFAGRTTNAEWLAARFDQLGVPRLPDGPLGELAAGHDAVLVDHYGLGELRDEVNAAGALLVSMEDGTFGRRRADIVVDCGLHRADRPADDSPVLLTGPAYAPLRQVVQAARASRDGEPHDPPRVLVVLGGGGVWSGVVSGILTALRDTSLPFAAEALVRGEPAVPDPLPGQRFLVAPPSTELPRLLAGADLVISAAGVTLLELCCIGVPTALVRLVDNQATGYRAAVDQGLAAGLESGTDLASVTEVLTGLLAEPARREKLAAAAAAAVDGRGADRVLDAIAQRSQRY</sequence>
<accession>A0A4Q7J5P7</accession>
<protein>
    <submittedName>
        <fullName evidence="1">Spore coat protein</fullName>
    </submittedName>
</protein>
<keyword evidence="1" id="KW-0167">Capsid protein</keyword>
<comment type="caution">
    <text evidence="1">The sequence shown here is derived from an EMBL/GenBank/DDBJ whole genome shotgun (WGS) entry which is preliminary data.</text>
</comment>
<dbReference type="SUPFAM" id="SSF53756">
    <property type="entry name" value="UDP-Glycosyltransferase/glycogen phosphorylase"/>
    <property type="match status" value="1"/>
</dbReference>
<dbReference type="Gene3D" id="3.40.50.2000">
    <property type="entry name" value="Glycogen Phosphorylase B"/>
    <property type="match status" value="1"/>
</dbReference>
<organism evidence="1 2">
    <name type="scientific">Amycolatopsis suaedae</name>
    <dbReference type="NCBI Taxonomy" id="2510978"/>
    <lineage>
        <taxon>Bacteria</taxon>
        <taxon>Bacillati</taxon>
        <taxon>Actinomycetota</taxon>
        <taxon>Actinomycetes</taxon>
        <taxon>Pseudonocardiales</taxon>
        <taxon>Pseudonocardiaceae</taxon>
        <taxon>Amycolatopsis</taxon>
    </lineage>
</organism>
<reference evidence="1 2" key="1">
    <citation type="submission" date="2019-02" db="EMBL/GenBank/DDBJ databases">
        <title>Draft genome sequence of Amycolatopsis sp. 8-3EHSu isolated from roots of Suaeda maritima.</title>
        <authorList>
            <person name="Duangmal K."/>
            <person name="Chantavorakit T."/>
        </authorList>
    </citation>
    <scope>NUCLEOTIDE SEQUENCE [LARGE SCALE GENOMIC DNA]</scope>
    <source>
        <strain evidence="1 2">8-3EHSu</strain>
    </source>
</reference>
<evidence type="ECO:0000313" key="2">
    <source>
        <dbReference type="Proteomes" id="UP000292003"/>
    </source>
</evidence>
<dbReference type="RefSeq" id="WP_130477114.1">
    <property type="nucleotide sequence ID" value="NZ_SFCC01000010.1"/>
</dbReference>
<keyword evidence="1" id="KW-0946">Virion</keyword>
<evidence type="ECO:0000313" key="1">
    <source>
        <dbReference type="EMBL" id="RZQ62022.1"/>
    </source>
</evidence>
<dbReference type="OrthoDB" id="9805604at2"/>
<keyword evidence="2" id="KW-1185">Reference proteome</keyword>
<dbReference type="AlphaFoldDB" id="A0A4Q7J5P7"/>